<evidence type="ECO:0000256" key="8">
    <source>
        <dbReference type="SAM" id="Phobius"/>
    </source>
</evidence>
<keyword evidence="5 8" id="KW-0812">Transmembrane</keyword>
<comment type="subcellular location">
    <subcellularLocation>
        <location evidence="1">Membrane</location>
        <topology evidence="1">Multi-pass membrane protein</topology>
    </subcellularLocation>
</comment>
<dbReference type="Proteomes" id="UP001595776">
    <property type="component" value="Unassembled WGS sequence"/>
</dbReference>
<dbReference type="InterPro" id="IPR027470">
    <property type="entry name" value="Cation_efflux_CTD"/>
</dbReference>
<dbReference type="SUPFAM" id="SSF160240">
    <property type="entry name" value="Cation efflux protein cytoplasmic domain-like"/>
    <property type="match status" value="1"/>
</dbReference>
<comment type="caution">
    <text evidence="11">The sequence shown here is derived from an EMBL/GenBank/DDBJ whole genome shotgun (WGS) entry which is preliminary data.</text>
</comment>
<dbReference type="InterPro" id="IPR027469">
    <property type="entry name" value="Cation_efflux_TMD_sf"/>
</dbReference>
<dbReference type="InterPro" id="IPR036837">
    <property type="entry name" value="Cation_efflux_CTD_sf"/>
</dbReference>
<evidence type="ECO:0000313" key="11">
    <source>
        <dbReference type="EMBL" id="MFC4347499.1"/>
    </source>
</evidence>
<dbReference type="RefSeq" id="WP_197421355.1">
    <property type="nucleotide sequence ID" value="NZ_JBHSCR010000003.1"/>
</dbReference>
<sequence>MERMATVTRDKSNNLMRWATRASVSVAATLVAAKAVAWWLSDSVAMLGSMTDSGLDLMASLVTLFAVRTALLPPDEDHRFGHGKAEALAGLFQAAIMSGSAVFLLLESINHVAVPHPVTQSTLVMVVSGVAILLSLALVAFQSYVVRHTGSLAVAGDHLHYKGDLLLNLSVIFAAWATAAGFDYADGAFGILIALYILYGAKEIALPAVDMLMDKELGLEDREKIFNLAMGNPHVRGLHELKTRMSGRDLFIQMHIEVDGDMTVQDAHFVADEVEAMIGEAFPDSEVLIHVDPPSLLSDQLTVKELGKIGE</sequence>
<evidence type="ECO:0000256" key="4">
    <source>
        <dbReference type="ARBA" id="ARBA00022475"/>
    </source>
</evidence>
<evidence type="ECO:0000256" key="3">
    <source>
        <dbReference type="ARBA" id="ARBA00022448"/>
    </source>
</evidence>
<feature type="domain" description="Cation efflux protein cytoplasmic" evidence="10">
    <location>
        <begin position="220"/>
        <end position="293"/>
    </location>
</feature>
<feature type="transmembrane region" description="Helical" evidence="8">
    <location>
        <begin position="85"/>
        <end position="106"/>
    </location>
</feature>
<accession>A0ABV8U8D9</accession>
<gene>
    <name evidence="11" type="ORF">ACFO5Q_06535</name>
</gene>
<reference evidence="12" key="1">
    <citation type="journal article" date="2019" name="Int. J. Syst. Evol. Microbiol.">
        <title>The Global Catalogue of Microorganisms (GCM) 10K type strain sequencing project: providing services to taxonomists for standard genome sequencing and annotation.</title>
        <authorList>
            <consortium name="The Broad Institute Genomics Platform"/>
            <consortium name="The Broad Institute Genome Sequencing Center for Infectious Disease"/>
            <person name="Wu L."/>
            <person name="Ma J."/>
        </authorList>
    </citation>
    <scope>NUCLEOTIDE SEQUENCE [LARGE SCALE GENOMIC DNA]</scope>
    <source>
        <strain evidence="12">CGMCC 1.15304</strain>
    </source>
</reference>
<comment type="similarity">
    <text evidence="2">Belongs to the cation diffusion facilitator (CDF) transporter (TC 2.A.4) family.</text>
</comment>
<evidence type="ECO:0000259" key="10">
    <source>
        <dbReference type="Pfam" id="PF16916"/>
    </source>
</evidence>
<feature type="domain" description="Cation efflux protein transmembrane" evidence="9">
    <location>
        <begin position="22"/>
        <end position="213"/>
    </location>
</feature>
<dbReference type="NCBIfam" id="TIGR01297">
    <property type="entry name" value="CDF"/>
    <property type="match status" value="1"/>
</dbReference>
<feature type="transmembrane region" description="Helical" evidence="8">
    <location>
        <begin position="53"/>
        <end position="73"/>
    </location>
</feature>
<dbReference type="EMBL" id="JBHSCR010000003">
    <property type="protein sequence ID" value="MFC4347499.1"/>
    <property type="molecule type" value="Genomic_DNA"/>
</dbReference>
<dbReference type="Pfam" id="PF01545">
    <property type="entry name" value="Cation_efflux"/>
    <property type="match status" value="1"/>
</dbReference>
<feature type="transmembrane region" description="Helical" evidence="8">
    <location>
        <begin position="188"/>
        <end position="209"/>
    </location>
</feature>
<evidence type="ECO:0000256" key="5">
    <source>
        <dbReference type="ARBA" id="ARBA00022692"/>
    </source>
</evidence>
<dbReference type="Gene3D" id="1.20.1510.10">
    <property type="entry name" value="Cation efflux protein transmembrane domain"/>
    <property type="match status" value="1"/>
</dbReference>
<feature type="transmembrane region" description="Helical" evidence="8">
    <location>
        <begin position="126"/>
        <end position="145"/>
    </location>
</feature>
<dbReference type="InterPro" id="IPR058533">
    <property type="entry name" value="Cation_efflux_TM"/>
</dbReference>
<evidence type="ECO:0000256" key="1">
    <source>
        <dbReference type="ARBA" id="ARBA00004141"/>
    </source>
</evidence>
<organism evidence="11 12">
    <name type="scientific">Kordiimonas lipolytica</name>
    <dbReference type="NCBI Taxonomy" id="1662421"/>
    <lineage>
        <taxon>Bacteria</taxon>
        <taxon>Pseudomonadati</taxon>
        <taxon>Pseudomonadota</taxon>
        <taxon>Alphaproteobacteria</taxon>
        <taxon>Kordiimonadales</taxon>
        <taxon>Kordiimonadaceae</taxon>
        <taxon>Kordiimonas</taxon>
    </lineage>
</organism>
<dbReference type="Pfam" id="PF16916">
    <property type="entry name" value="ZT_dimer"/>
    <property type="match status" value="1"/>
</dbReference>
<evidence type="ECO:0000256" key="2">
    <source>
        <dbReference type="ARBA" id="ARBA00008114"/>
    </source>
</evidence>
<dbReference type="PANTHER" id="PTHR43840:SF41">
    <property type="entry name" value="CATION-EFFLUX PUMP FIEF"/>
    <property type="match status" value="1"/>
</dbReference>
<proteinExistence type="inferred from homology"/>
<dbReference type="SUPFAM" id="SSF161111">
    <property type="entry name" value="Cation efflux protein transmembrane domain-like"/>
    <property type="match status" value="1"/>
</dbReference>
<keyword evidence="3" id="KW-0813">Transport</keyword>
<keyword evidence="4" id="KW-1003">Cell membrane</keyword>
<dbReference type="InterPro" id="IPR002524">
    <property type="entry name" value="Cation_efflux"/>
</dbReference>
<feature type="transmembrane region" description="Helical" evidence="8">
    <location>
        <begin position="165"/>
        <end position="182"/>
    </location>
</feature>
<name>A0ABV8U8D9_9PROT</name>
<evidence type="ECO:0000259" key="9">
    <source>
        <dbReference type="Pfam" id="PF01545"/>
    </source>
</evidence>
<evidence type="ECO:0000313" key="12">
    <source>
        <dbReference type="Proteomes" id="UP001595776"/>
    </source>
</evidence>
<keyword evidence="6 8" id="KW-1133">Transmembrane helix</keyword>
<dbReference type="PANTHER" id="PTHR43840">
    <property type="entry name" value="MITOCHONDRIAL METAL TRANSPORTER 1-RELATED"/>
    <property type="match status" value="1"/>
</dbReference>
<evidence type="ECO:0000256" key="7">
    <source>
        <dbReference type="ARBA" id="ARBA00023136"/>
    </source>
</evidence>
<keyword evidence="12" id="KW-1185">Reference proteome</keyword>
<keyword evidence="7 8" id="KW-0472">Membrane</keyword>
<protein>
    <submittedName>
        <fullName evidence="11">Cation diffusion facilitator family transporter</fullName>
    </submittedName>
</protein>
<evidence type="ECO:0000256" key="6">
    <source>
        <dbReference type="ARBA" id="ARBA00022989"/>
    </source>
</evidence>
<dbReference type="InterPro" id="IPR050291">
    <property type="entry name" value="CDF_Transporter"/>
</dbReference>
<dbReference type="Gene3D" id="3.30.70.1350">
    <property type="entry name" value="Cation efflux protein, cytoplasmic domain"/>
    <property type="match status" value="1"/>
</dbReference>